<protein>
    <submittedName>
        <fullName evidence="1">Uncharacterized protein</fullName>
    </submittedName>
</protein>
<dbReference type="Proteomes" id="UP000634136">
    <property type="component" value="Unassembled WGS sequence"/>
</dbReference>
<sequence length="39" mass="4304">MKVGPPAPKPPKKDLNYFQMKTKVGPPTLKPPKNDSISQ</sequence>
<dbReference type="EMBL" id="JAAIUW010000002">
    <property type="protein sequence ID" value="KAF7841589.1"/>
    <property type="molecule type" value="Genomic_DNA"/>
</dbReference>
<evidence type="ECO:0000313" key="2">
    <source>
        <dbReference type="Proteomes" id="UP000634136"/>
    </source>
</evidence>
<name>A0A835CGT5_9FABA</name>
<reference evidence="1" key="1">
    <citation type="submission" date="2020-09" db="EMBL/GenBank/DDBJ databases">
        <title>Genome-Enabled Discovery of Anthraquinone Biosynthesis in Senna tora.</title>
        <authorList>
            <person name="Kang S.-H."/>
            <person name="Pandey R.P."/>
            <person name="Lee C.-M."/>
            <person name="Sim J.-S."/>
            <person name="Jeong J.-T."/>
            <person name="Choi B.-S."/>
            <person name="Jung M."/>
            <person name="Ginzburg D."/>
            <person name="Zhao K."/>
            <person name="Won S.Y."/>
            <person name="Oh T.-J."/>
            <person name="Yu Y."/>
            <person name="Kim N.-H."/>
            <person name="Lee O.R."/>
            <person name="Lee T.-H."/>
            <person name="Bashyal P."/>
            <person name="Kim T.-S."/>
            <person name="Lee W.-H."/>
            <person name="Kawkins C."/>
            <person name="Kim C.-K."/>
            <person name="Kim J.S."/>
            <person name="Ahn B.O."/>
            <person name="Rhee S.Y."/>
            <person name="Sohng J.K."/>
        </authorList>
    </citation>
    <scope>NUCLEOTIDE SEQUENCE</scope>
    <source>
        <tissue evidence="1">Leaf</tissue>
    </source>
</reference>
<dbReference type="AlphaFoldDB" id="A0A835CGT5"/>
<accession>A0A835CGT5</accession>
<comment type="caution">
    <text evidence="1">The sequence shown here is derived from an EMBL/GenBank/DDBJ whole genome shotgun (WGS) entry which is preliminary data.</text>
</comment>
<proteinExistence type="predicted"/>
<keyword evidence="2" id="KW-1185">Reference proteome</keyword>
<evidence type="ECO:0000313" key="1">
    <source>
        <dbReference type="EMBL" id="KAF7841589.1"/>
    </source>
</evidence>
<organism evidence="1 2">
    <name type="scientific">Senna tora</name>
    <dbReference type="NCBI Taxonomy" id="362788"/>
    <lineage>
        <taxon>Eukaryota</taxon>
        <taxon>Viridiplantae</taxon>
        <taxon>Streptophyta</taxon>
        <taxon>Embryophyta</taxon>
        <taxon>Tracheophyta</taxon>
        <taxon>Spermatophyta</taxon>
        <taxon>Magnoliopsida</taxon>
        <taxon>eudicotyledons</taxon>
        <taxon>Gunneridae</taxon>
        <taxon>Pentapetalae</taxon>
        <taxon>rosids</taxon>
        <taxon>fabids</taxon>
        <taxon>Fabales</taxon>
        <taxon>Fabaceae</taxon>
        <taxon>Caesalpinioideae</taxon>
        <taxon>Cassia clade</taxon>
        <taxon>Senna</taxon>
    </lineage>
</organism>
<gene>
    <name evidence="1" type="ORF">G2W53_003887</name>
</gene>